<name>A0A0D0CDR0_9AGAR</name>
<proteinExistence type="predicted"/>
<protein>
    <submittedName>
        <fullName evidence="1">Uncharacterized protein</fullName>
    </submittedName>
</protein>
<dbReference type="EMBL" id="KN834774">
    <property type="protein sequence ID" value="KIK60609.1"/>
    <property type="molecule type" value="Genomic_DNA"/>
</dbReference>
<dbReference type="AlphaFoldDB" id="A0A0D0CDR0"/>
<gene>
    <name evidence="1" type="ORF">GYMLUDRAFT_59371</name>
</gene>
<evidence type="ECO:0000313" key="2">
    <source>
        <dbReference type="Proteomes" id="UP000053593"/>
    </source>
</evidence>
<dbReference type="Proteomes" id="UP000053593">
    <property type="component" value="Unassembled WGS sequence"/>
</dbReference>
<evidence type="ECO:0000313" key="1">
    <source>
        <dbReference type="EMBL" id="KIK60609.1"/>
    </source>
</evidence>
<dbReference type="HOGENOM" id="CLU_536413_0_0_1"/>
<reference evidence="1 2" key="1">
    <citation type="submission" date="2014-04" db="EMBL/GenBank/DDBJ databases">
        <title>Evolutionary Origins and Diversification of the Mycorrhizal Mutualists.</title>
        <authorList>
            <consortium name="DOE Joint Genome Institute"/>
            <consortium name="Mycorrhizal Genomics Consortium"/>
            <person name="Kohler A."/>
            <person name="Kuo A."/>
            <person name="Nagy L.G."/>
            <person name="Floudas D."/>
            <person name="Copeland A."/>
            <person name="Barry K.W."/>
            <person name="Cichocki N."/>
            <person name="Veneault-Fourrey C."/>
            <person name="LaButti K."/>
            <person name="Lindquist E.A."/>
            <person name="Lipzen A."/>
            <person name="Lundell T."/>
            <person name="Morin E."/>
            <person name="Murat C."/>
            <person name="Riley R."/>
            <person name="Ohm R."/>
            <person name="Sun H."/>
            <person name="Tunlid A."/>
            <person name="Henrissat B."/>
            <person name="Grigoriev I.V."/>
            <person name="Hibbett D.S."/>
            <person name="Martin F."/>
        </authorList>
    </citation>
    <scope>NUCLEOTIDE SEQUENCE [LARGE SCALE GENOMIC DNA]</scope>
    <source>
        <strain evidence="1 2">FD-317 M1</strain>
    </source>
</reference>
<accession>A0A0D0CDR0</accession>
<keyword evidence="2" id="KW-1185">Reference proteome</keyword>
<sequence>MFSMNVKNWLQQDWFDGILDDYNMNARLALVHYLAMPYLKASQKWHKHFPEDKLPGWKHPDECSSRTTAEDLAGVEDMEPSVVFCTVMAQVYMSGRPMPSRWAIVKVTEQFVTQICETNDWHRELQLALEYWDMEWKMPLGWHEENNMPFYRWNKCSKVKTGSHEYETYGASLMCQILSKPCKFGCTQNDLPLTMAICHDPQRLYLLAAVTFEQHISYTYPLTLPTPLNFLASLVTLHRTFENNLPKDHHSDVVPNGYCYHLFLKVTVVYELAFLWQKSEFPFEMQDGKKKELKKLTSDTPEPVQDMNPEASCTMVENYSSFNHYTTTALTISHHSWVHHMYVEINAVTFQLRSHRSMSSNKRRCIFPLPGILIENEEDISKVSVVHTYIDYSQPRHCTQYFTQSLKPKIPQVAQVSSSSDTSLHSFLLDNLQFGIYEQQEQMHSDSALVTYVLDQHNDVEDHPDLPTSTAEPAETVSPSLRNELALWLPFRDMSGESCSKIGVSLRD</sequence>
<organism evidence="1 2">
    <name type="scientific">Collybiopsis luxurians FD-317 M1</name>
    <dbReference type="NCBI Taxonomy" id="944289"/>
    <lineage>
        <taxon>Eukaryota</taxon>
        <taxon>Fungi</taxon>
        <taxon>Dikarya</taxon>
        <taxon>Basidiomycota</taxon>
        <taxon>Agaricomycotina</taxon>
        <taxon>Agaricomycetes</taxon>
        <taxon>Agaricomycetidae</taxon>
        <taxon>Agaricales</taxon>
        <taxon>Marasmiineae</taxon>
        <taxon>Omphalotaceae</taxon>
        <taxon>Collybiopsis</taxon>
        <taxon>Collybiopsis luxurians</taxon>
    </lineage>
</organism>